<comment type="caution">
    <text evidence="2">The sequence shown here is derived from an EMBL/GenBank/DDBJ whole genome shotgun (WGS) entry which is preliminary data.</text>
</comment>
<gene>
    <name evidence="2" type="ORF">E2L03_06530</name>
</gene>
<organism evidence="2 3">
    <name type="scientific">Shouchella lehensis</name>
    <dbReference type="NCBI Taxonomy" id="300825"/>
    <lineage>
        <taxon>Bacteria</taxon>
        <taxon>Bacillati</taxon>
        <taxon>Bacillota</taxon>
        <taxon>Bacilli</taxon>
        <taxon>Bacillales</taxon>
        <taxon>Bacillaceae</taxon>
        <taxon>Shouchella</taxon>
    </lineage>
</organism>
<feature type="domain" description="HTH cro/C1-type" evidence="1">
    <location>
        <begin position="8"/>
        <end position="68"/>
    </location>
</feature>
<evidence type="ECO:0000313" key="3">
    <source>
        <dbReference type="Proteomes" id="UP000298210"/>
    </source>
</evidence>
<proteinExistence type="predicted"/>
<dbReference type="RefSeq" id="WP_134258750.1">
    <property type="nucleotide sequence ID" value="NZ_LDIM01000006.1"/>
</dbReference>
<accession>A0A4Y7WKF9</accession>
<dbReference type="Gene3D" id="1.10.260.40">
    <property type="entry name" value="lambda repressor-like DNA-binding domains"/>
    <property type="match status" value="1"/>
</dbReference>
<name>A0A4Y7WKF9_9BACI</name>
<dbReference type="InterPro" id="IPR001387">
    <property type="entry name" value="Cro/C1-type_HTH"/>
</dbReference>
<dbReference type="InterPro" id="IPR010982">
    <property type="entry name" value="Lambda_DNA-bd_dom_sf"/>
</dbReference>
<protein>
    <submittedName>
        <fullName evidence="2">XRE family transcriptional regulator</fullName>
    </submittedName>
</protein>
<evidence type="ECO:0000313" key="2">
    <source>
        <dbReference type="EMBL" id="TES49136.1"/>
    </source>
</evidence>
<dbReference type="Proteomes" id="UP000298210">
    <property type="component" value="Unassembled WGS sequence"/>
</dbReference>
<dbReference type="Pfam" id="PF01381">
    <property type="entry name" value="HTH_3"/>
    <property type="match status" value="1"/>
</dbReference>
<dbReference type="AlphaFoldDB" id="A0A4Y7WKF9"/>
<dbReference type="EMBL" id="SNUX01000002">
    <property type="protein sequence ID" value="TES49136.1"/>
    <property type="molecule type" value="Genomic_DNA"/>
</dbReference>
<evidence type="ECO:0000259" key="1">
    <source>
        <dbReference type="PROSITE" id="PS50943"/>
    </source>
</evidence>
<dbReference type="GO" id="GO:0003677">
    <property type="term" value="F:DNA binding"/>
    <property type="evidence" value="ECO:0007669"/>
    <property type="project" value="InterPro"/>
</dbReference>
<dbReference type="CDD" id="cd00093">
    <property type="entry name" value="HTH_XRE"/>
    <property type="match status" value="1"/>
</dbReference>
<dbReference type="SMART" id="SM00530">
    <property type="entry name" value="HTH_XRE"/>
    <property type="match status" value="1"/>
</dbReference>
<dbReference type="PROSITE" id="PS50943">
    <property type="entry name" value="HTH_CROC1"/>
    <property type="match status" value="1"/>
</dbReference>
<sequence length="75" mass="8621">MIQKRDDLIILRNKKNWSQKDVTDLLNIRFSVSITESYYGMIEQGSRIPSLNVAMAIAKLFKVSPDSLFNKKSKS</sequence>
<dbReference type="SUPFAM" id="SSF47413">
    <property type="entry name" value="lambda repressor-like DNA-binding domains"/>
    <property type="match status" value="1"/>
</dbReference>
<reference evidence="2 3" key="1">
    <citation type="submission" date="2019-03" db="EMBL/GenBank/DDBJ databases">
        <authorList>
            <person name="Liu G."/>
        </authorList>
    </citation>
    <scope>NUCLEOTIDE SEQUENCE [LARGE SCALE GENOMIC DNA]</scope>
    <source>
        <strain evidence="2 3">DSM 19099</strain>
    </source>
</reference>